<proteinExistence type="predicted"/>
<evidence type="ECO:0000313" key="2">
    <source>
        <dbReference type="Proteomes" id="UP000324222"/>
    </source>
</evidence>
<reference evidence="1 2" key="1">
    <citation type="submission" date="2019-05" db="EMBL/GenBank/DDBJ databases">
        <title>Another draft genome of Portunus trituberculatus and its Hox gene families provides insights of decapod evolution.</title>
        <authorList>
            <person name="Jeong J.-H."/>
            <person name="Song I."/>
            <person name="Kim S."/>
            <person name="Choi T."/>
            <person name="Kim D."/>
            <person name="Ryu S."/>
            <person name="Kim W."/>
        </authorList>
    </citation>
    <scope>NUCLEOTIDE SEQUENCE [LARGE SCALE GENOMIC DNA]</scope>
    <source>
        <tissue evidence="1">Muscle</tissue>
    </source>
</reference>
<dbReference type="EMBL" id="VSRR010048959">
    <property type="protein sequence ID" value="MPC78638.1"/>
    <property type="molecule type" value="Genomic_DNA"/>
</dbReference>
<organism evidence="1 2">
    <name type="scientific">Portunus trituberculatus</name>
    <name type="common">Swimming crab</name>
    <name type="synonym">Neptunus trituberculatus</name>
    <dbReference type="NCBI Taxonomy" id="210409"/>
    <lineage>
        <taxon>Eukaryota</taxon>
        <taxon>Metazoa</taxon>
        <taxon>Ecdysozoa</taxon>
        <taxon>Arthropoda</taxon>
        <taxon>Crustacea</taxon>
        <taxon>Multicrustacea</taxon>
        <taxon>Malacostraca</taxon>
        <taxon>Eumalacostraca</taxon>
        <taxon>Eucarida</taxon>
        <taxon>Decapoda</taxon>
        <taxon>Pleocyemata</taxon>
        <taxon>Brachyura</taxon>
        <taxon>Eubrachyura</taxon>
        <taxon>Portunoidea</taxon>
        <taxon>Portunidae</taxon>
        <taxon>Portuninae</taxon>
        <taxon>Portunus</taxon>
    </lineage>
</organism>
<dbReference type="AlphaFoldDB" id="A0A5B7ICJ0"/>
<name>A0A5B7ICJ0_PORTR</name>
<accession>A0A5B7ICJ0</accession>
<protein>
    <submittedName>
        <fullName evidence="1">Uncharacterized protein</fullName>
    </submittedName>
</protein>
<evidence type="ECO:0000313" key="1">
    <source>
        <dbReference type="EMBL" id="MPC78638.1"/>
    </source>
</evidence>
<gene>
    <name evidence="1" type="ORF">E2C01_073131</name>
</gene>
<sequence length="51" mass="5568">MVKLTAVRLREQAEVVVVERTRVAGMSVKTLPVTADLTAYYKAHSLPPALS</sequence>
<comment type="caution">
    <text evidence="1">The sequence shown here is derived from an EMBL/GenBank/DDBJ whole genome shotgun (WGS) entry which is preliminary data.</text>
</comment>
<dbReference type="Proteomes" id="UP000324222">
    <property type="component" value="Unassembled WGS sequence"/>
</dbReference>
<keyword evidence="2" id="KW-1185">Reference proteome</keyword>